<keyword evidence="5 6" id="KW-0472">Membrane</keyword>
<reference evidence="9" key="1">
    <citation type="submission" date="2023-07" db="EMBL/GenBank/DDBJ databases">
        <authorList>
            <consortium name="AG Swart"/>
            <person name="Singh M."/>
            <person name="Singh A."/>
            <person name="Seah K."/>
            <person name="Emmerich C."/>
        </authorList>
    </citation>
    <scope>NUCLEOTIDE SEQUENCE</scope>
    <source>
        <strain evidence="9">DP1</strain>
    </source>
</reference>
<keyword evidence="8" id="KW-1133">Transmembrane helix</keyword>
<dbReference type="GO" id="GO:0055085">
    <property type="term" value="P:transmembrane transport"/>
    <property type="evidence" value="ECO:0007669"/>
    <property type="project" value="InterPro"/>
</dbReference>
<feature type="transmembrane region" description="Helical" evidence="8">
    <location>
        <begin position="238"/>
        <end position="262"/>
    </location>
</feature>
<keyword evidence="4" id="KW-0677">Repeat</keyword>
<evidence type="ECO:0000256" key="8">
    <source>
        <dbReference type="SAM" id="Phobius"/>
    </source>
</evidence>
<feature type="transmembrane region" description="Helical" evidence="8">
    <location>
        <begin position="300"/>
        <end position="321"/>
    </location>
</feature>
<organism evidence="9 10">
    <name type="scientific">Euplotes crassus</name>
    <dbReference type="NCBI Taxonomy" id="5936"/>
    <lineage>
        <taxon>Eukaryota</taxon>
        <taxon>Sar</taxon>
        <taxon>Alveolata</taxon>
        <taxon>Ciliophora</taxon>
        <taxon>Intramacronucleata</taxon>
        <taxon>Spirotrichea</taxon>
        <taxon>Hypotrichia</taxon>
        <taxon>Euplotida</taxon>
        <taxon>Euplotidae</taxon>
        <taxon>Moneuplotes</taxon>
    </lineage>
</organism>
<feature type="repeat" description="Solcar" evidence="6">
    <location>
        <begin position="145"/>
        <end position="230"/>
    </location>
</feature>
<evidence type="ECO:0008006" key="11">
    <source>
        <dbReference type="Google" id="ProtNLM"/>
    </source>
</evidence>
<protein>
    <recommendedName>
        <fullName evidence="11">Mitochondrial carrier protein</fullName>
    </recommendedName>
</protein>
<dbReference type="EMBL" id="CAMPGE010015502">
    <property type="protein sequence ID" value="CAI2374119.1"/>
    <property type="molecule type" value="Genomic_DNA"/>
</dbReference>
<comment type="subcellular location">
    <subcellularLocation>
        <location evidence="1">Membrane</location>
        <topology evidence="1">Multi-pass membrane protein</topology>
    </subcellularLocation>
</comment>
<evidence type="ECO:0000256" key="7">
    <source>
        <dbReference type="RuleBase" id="RU000488"/>
    </source>
</evidence>
<dbReference type="Proteomes" id="UP001295684">
    <property type="component" value="Unassembled WGS sequence"/>
</dbReference>
<dbReference type="InterPro" id="IPR023395">
    <property type="entry name" value="MCP_dom_sf"/>
</dbReference>
<sequence length="331" mass="37065">MDNTTRFGESKLPVLSLESLASFACIWHNFLHLVQTMNTTNISDTQSFSEDSRNLISGGISGICSMTATHPFERVKVMRILAIQEIAGKNLFTSIYTIAKMHGIRSVFRGNAVSCLREFPGAGLMFYFYEKFKTILTTNKNPDDADLQYRVLSGAIAGFLSSTITYCLDPVKTIMAGDFEGKAGNIRTILKNTYIKDGFRGFYHGYTATMCSVTPYIALNMACFDVLKSKFGRSPDSLYFSFVNMICGSVSGVICCCIIFPIESTRRRLQVNGQAPLSKRYNGLSHCVQKVYKRYGMAGFYYGLVPTYYKIFISAGVMFMVNEKIKQMLKT</sequence>
<evidence type="ECO:0000313" key="9">
    <source>
        <dbReference type="EMBL" id="CAI2374119.1"/>
    </source>
</evidence>
<keyword evidence="2 7" id="KW-0813">Transport</keyword>
<evidence type="ECO:0000256" key="1">
    <source>
        <dbReference type="ARBA" id="ARBA00004141"/>
    </source>
</evidence>
<evidence type="ECO:0000313" key="10">
    <source>
        <dbReference type="Proteomes" id="UP001295684"/>
    </source>
</evidence>
<evidence type="ECO:0000256" key="3">
    <source>
        <dbReference type="ARBA" id="ARBA00022692"/>
    </source>
</evidence>
<evidence type="ECO:0000256" key="5">
    <source>
        <dbReference type="ARBA" id="ARBA00023136"/>
    </source>
</evidence>
<dbReference type="PANTHER" id="PTHR24089">
    <property type="entry name" value="SOLUTE CARRIER FAMILY 25"/>
    <property type="match status" value="1"/>
</dbReference>
<dbReference type="GO" id="GO:0016020">
    <property type="term" value="C:membrane"/>
    <property type="evidence" value="ECO:0007669"/>
    <property type="project" value="UniProtKB-SubCell"/>
</dbReference>
<proteinExistence type="inferred from homology"/>
<comment type="similarity">
    <text evidence="7">Belongs to the mitochondrial carrier (TC 2.A.29) family.</text>
</comment>
<evidence type="ECO:0000256" key="4">
    <source>
        <dbReference type="ARBA" id="ARBA00022737"/>
    </source>
</evidence>
<comment type="caution">
    <text evidence="9">The sequence shown here is derived from an EMBL/GenBank/DDBJ whole genome shotgun (WGS) entry which is preliminary data.</text>
</comment>
<evidence type="ECO:0000256" key="2">
    <source>
        <dbReference type="ARBA" id="ARBA00022448"/>
    </source>
</evidence>
<dbReference type="PRINTS" id="PR00926">
    <property type="entry name" value="MITOCARRIER"/>
</dbReference>
<accession>A0AAD2CXV8</accession>
<dbReference type="AlphaFoldDB" id="A0AAD2CXV8"/>
<dbReference type="PROSITE" id="PS50920">
    <property type="entry name" value="SOLCAR"/>
    <property type="match status" value="3"/>
</dbReference>
<dbReference type="InterPro" id="IPR002067">
    <property type="entry name" value="MCP"/>
</dbReference>
<name>A0AAD2CXV8_EUPCR</name>
<dbReference type="InterPro" id="IPR018108">
    <property type="entry name" value="MCP_transmembrane"/>
</dbReference>
<dbReference type="SUPFAM" id="SSF103506">
    <property type="entry name" value="Mitochondrial carrier"/>
    <property type="match status" value="1"/>
</dbReference>
<keyword evidence="10" id="KW-1185">Reference proteome</keyword>
<dbReference type="Pfam" id="PF00153">
    <property type="entry name" value="Mito_carr"/>
    <property type="match status" value="3"/>
</dbReference>
<feature type="repeat" description="Solcar" evidence="6">
    <location>
        <begin position="239"/>
        <end position="328"/>
    </location>
</feature>
<feature type="repeat" description="Solcar" evidence="6">
    <location>
        <begin position="49"/>
        <end position="135"/>
    </location>
</feature>
<evidence type="ECO:0000256" key="6">
    <source>
        <dbReference type="PROSITE-ProRule" id="PRU00282"/>
    </source>
</evidence>
<gene>
    <name evidence="9" type="ORF">ECRASSUSDP1_LOCUS15471</name>
</gene>
<keyword evidence="3 6" id="KW-0812">Transmembrane</keyword>
<dbReference type="Gene3D" id="1.50.40.10">
    <property type="entry name" value="Mitochondrial carrier domain"/>
    <property type="match status" value="1"/>
</dbReference>